<feature type="transmembrane region" description="Helical" evidence="6">
    <location>
        <begin position="20"/>
        <end position="42"/>
    </location>
</feature>
<dbReference type="PANTHER" id="PTHR30572">
    <property type="entry name" value="MEMBRANE COMPONENT OF TRANSPORTER-RELATED"/>
    <property type="match status" value="1"/>
</dbReference>
<dbReference type="InterPro" id="IPR025857">
    <property type="entry name" value="MacB_PCD"/>
</dbReference>
<evidence type="ECO:0000256" key="4">
    <source>
        <dbReference type="ARBA" id="ARBA00022989"/>
    </source>
</evidence>
<evidence type="ECO:0000259" key="8">
    <source>
        <dbReference type="Pfam" id="PF12704"/>
    </source>
</evidence>
<evidence type="ECO:0000313" key="10">
    <source>
        <dbReference type="Proteomes" id="UP000276603"/>
    </source>
</evidence>
<comment type="subcellular location">
    <subcellularLocation>
        <location evidence="1">Cell membrane</location>
        <topology evidence="1">Multi-pass membrane protein</topology>
    </subcellularLocation>
</comment>
<keyword evidence="10" id="KW-1185">Reference proteome</keyword>
<dbReference type="Pfam" id="PF02687">
    <property type="entry name" value="FtsX"/>
    <property type="match status" value="2"/>
</dbReference>
<dbReference type="GO" id="GO:0005886">
    <property type="term" value="C:plasma membrane"/>
    <property type="evidence" value="ECO:0007669"/>
    <property type="project" value="UniProtKB-SubCell"/>
</dbReference>
<gene>
    <name evidence="9" type="ORF">D7Z94_03565</name>
</gene>
<feature type="transmembrane region" description="Helical" evidence="6">
    <location>
        <begin position="414"/>
        <end position="438"/>
    </location>
</feature>
<keyword evidence="4 6" id="KW-1133">Transmembrane helix</keyword>
<feature type="domain" description="ABC3 transporter permease C-terminal" evidence="7">
    <location>
        <begin position="664"/>
        <end position="776"/>
    </location>
</feature>
<sequence>MLTHHLKLFFRNIKKNRGTFLINIIGLSTGLACTLLIALWVFDELGVDKFHSNDTRLYQVVETPQIDGRTVQNPSTASLLAETLAQEFPEIEYSTSVRETRELLLSKGETSFKTQGLYANAEFFNVFSFPLLHGNSATIFGDKNTIVISEDLAKRFFGQTNNVIGKTLELDGKAPFTVSGILENVPANSSIQFDFVLPFEFFKEISPNALDWGYNIVQVYLVLKEGANITDFNTKIKGFMGTKTSDQGRPLSTRLFSDNYLYDKYQDRVEKAGRIAYVRLFSLIAFLILVIACINFMNLSTANASRRLKEIGIKKALGSKRNVLVSQYLVESLSMTFLSLLIALLIVTLLLPQFNAIAAKQITLDFKGHYILALGIILVITGFLAGSYPAFYLSGLNAITTLKGKLHTSKGEVFARRGLVIFQFALSTILIVSVLIVYRQLEFAQNKNLGYDKDNVVYFDIEGKARQNLDTFLAAVEQLEGVALASSISTNIVGGNNTTTRLQWPGKMPDEKAVFQIRPVNYNMIETFDIDIIEGRSFSKEYGAEGSKIIFNRTAVDLMGLDDPIGKEVSLENTNFEIVGITEDFHFASLHEEIKPLFFVLRPEWTRTVMAKIKAGQEKLALGQLQDFYERYNPGLDFDYKFLDETYAAQYAAEQRVSTLAKYFAGLAILISCLGLFGLATFNAERRRKEISIRKVLGQSATEVTVMLSSEFARLVLIAMLIALPIAYILVNNWLSGFAYRIPLHLWYFLAAGLAALGIAMLTVGGQAIRAANHNPVEGLREE</sequence>
<feature type="domain" description="ABC3 transporter permease C-terminal" evidence="7">
    <location>
        <begin position="283"/>
        <end position="397"/>
    </location>
</feature>
<feature type="transmembrane region" description="Helical" evidence="6">
    <location>
        <begin position="328"/>
        <end position="351"/>
    </location>
</feature>
<accession>A0A3B0CAW8</accession>
<comment type="caution">
    <text evidence="9">The sequence shown here is derived from an EMBL/GenBank/DDBJ whole genome shotgun (WGS) entry which is preliminary data.</text>
</comment>
<dbReference type="PROSITE" id="PS51257">
    <property type="entry name" value="PROKAR_LIPOPROTEIN"/>
    <property type="match status" value="1"/>
</dbReference>
<dbReference type="PANTHER" id="PTHR30572:SF18">
    <property type="entry name" value="ABC-TYPE MACROLIDE FAMILY EXPORT SYSTEM PERMEASE COMPONENT 2"/>
    <property type="match status" value="1"/>
</dbReference>
<dbReference type="AlphaFoldDB" id="A0A3B0CAW8"/>
<dbReference type="OrthoDB" id="5933722at2"/>
<feature type="transmembrane region" description="Helical" evidence="6">
    <location>
        <begin position="663"/>
        <end position="684"/>
    </location>
</feature>
<evidence type="ECO:0000256" key="1">
    <source>
        <dbReference type="ARBA" id="ARBA00004651"/>
    </source>
</evidence>
<organism evidence="9 10">
    <name type="scientific">Ulvibacterium marinum</name>
    <dbReference type="NCBI Taxonomy" id="2419782"/>
    <lineage>
        <taxon>Bacteria</taxon>
        <taxon>Pseudomonadati</taxon>
        <taxon>Bacteroidota</taxon>
        <taxon>Flavobacteriia</taxon>
        <taxon>Flavobacteriales</taxon>
        <taxon>Flavobacteriaceae</taxon>
        <taxon>Ulvibacterium</taxon>
    </lineage>
</organism>
<feature type="transmembrane region" description="Helical" evidence="6">
    <location>
        <begin position="276"/>
        <end position="299"/>
    </location>
</feature>
<proteinExistence type="predicted"/>
<feature type="transmembrane region" description="Helical" evidence="6">
    <location>
        <begin position="715"/>
        <end position="734"/>
    </location>
</feature>
<dbReference type="GO" id="GO:0022857">
    <property type="term" value="F:transmembrane transporter activity"/>
    <property type="evidence" value="ECO:0007669"/>
    <property type="project" value="TreeGrafter"/>
</dbReference>
<dbReference type="Proteomes" id="UP000276603">
    <property type="component" value="Unassembled WGS sequence"/>
</dbReference>
<dbReference type="InterPro" id="IPR003838">
    <property type="entry name" value="ABC3_permease_C"/>
</dbReference>
<evidence type="ECO:0000256" key="5">
    <source>
        <dbReference type="ARBA" id="ARBA00023136"/>
    </source>
</evidence>
<reference evidence="9 10" key="1">
    <citation type="submission" date="2018-10" db="EMBL/GenBank/DDBJ databases">
        <title>Ulvibacterium marinum gen. nov., sp. nov., a novel marine bacterium of the family Flavobacteriaceae, isolated from a culture of the green alga Ulva prolifera.</title>
        <authorList>
            <person name="Zhang Z."/>
        </authorList>
    </citation>
    <scope>NUCLEOTIDE SEQUENCE [LARGE SCALE GENOMIC DNA]</scope>
    <source>
        <strain evidence="9 10">CCMM003</strain>
    </source>
</reference>
<evidence type="ECO:0000256" key="2">
    <source>
        <dbReference type="ARBA" id="ARBA00022475"/>
    </source>
</evidence>
<protein>
    <submittedName>
        <fullName evidence="9">FtsX-like permease family protein</fullName>
    </submittedName>
</protein>
<feature type="domain" description="MacB-like periplasmic core" evidence="8">
    <location>
        <begin position="21"/>
        <end position="237"/>
    </location>
</feature>
<feature type="transmembrane region" description="Helical" evidence="6">
    <location>
        <begin position="746"/>
        <end position="764"/>
    </location>
</feature>
<dbReference type="Pfam" id="PF12704">
    <property type="entry name" value="MacB_PCD"/>
    <property type="match status" value="2"/>
</dbReference>
<name>A0A3B0CAW8_9FLAO</name>
<evidence type="ECO:0000313" key="9">
    <source>
        <dbReference type="EMBL" id="RKN82933.1"/>
    </source>
</evidence>
<keyword evidence="3 6" id="KW-0812">Transmembrane</keyword>
<evidence type="ECO:0000256" key="3">
    <source>
        <dbReference type="ARBA" id="ARBA00022692"/>
    </source>
</evidence>
<dbReference type="RefSeq" id="WP_120710140.1">
    <property type="nucleotide sequence ID" value="NZ_RBCJ01000001.1"/>
</dbReference>
<feature type="domain" description="MacB-like periplasmic core" evidence="8">
    <location>
        <begin position="431"/>
        <end position="586"/>
    </location>
</feature>
<evidence type="ECO:0000256" key="6">
    <source>
        <dbReference type="SAM" id="Phobius"/>
    </source>
</evidence>
<dbReference type="EMBL" id="RBCJ01000001">
    <property type="protein sequence ID" value="RKN82933.1"/>
    <property type="molecule type" value="Genomic_DNA"/>
</dbReference>
<evidence type="ECO:0000259" key="7">
    <source>
        <dbReference type="Pfam" id="PF02687"/>
    </source>
</evidence>
<keyword evidence="2" id="KW-1003">Cell membrane</keyword>
<keyword evidence="5 6" id="KW-0472">Membrane</keyword>
<dbReference type="InterPro" id="IPR050250">
    <property type="entry name" value="Macrolide_Exporter_MacB"/>
</dbReference>
<feature type="transmembrane region" description="Helical" evidence="6">
    <location>
        <begin position="371"/>
        <end position="393"/>
    </location>
</feature>